<gene>
    <name evidence="1" type="ORF">ERS852572_02579</name>
</gene>
<protein>
    <submittedName>
        <fullName evidence="1">Uncharacterized protein</fullName>
    </submittedName>
</protein>
<dbReference type="Proteomes" id="UP000095350">
    <property type="component" value="Unassembled WGS sequence"/>
</dbReference>
<organism evidence="1 2">
    <name type="scientific">Roseburia intestinalis</name>
    <dbReference type="NCBI Taxonomy" id="166486"/>
    <lineage>
        <taxon>Bacteria</taxon>
        <taxon>Bacillati</taxon>
        <taxon>Bacillota</taxon>
        <taxon>Clostridia</taxon>
        <taxon>Lachnospirales</taxon>
        <taxon>Lachnospiraceae</taxon>
        <taxon>Roseburia</taxon>
    </lineage>
</organism>
<evidence type="ECO:0000313" key="1">
    <source>
        <dbReference type="EMBL" id="CUN21965.1"/>
    </source>
</evidence>
<dbReference type="EMBL" id="CYXZ01000019">
    <property type="protein sequence ID" value="CUN21965.1"/>
    <property type="molecule type" value="Genomic_DNA"/>
</dbReference>
<name>A0A173V705_9FIRM</name>
<dbReference type="PaxDb" id="166486-ERS852572_02579"/>
<accession>A0A173V705</accession>
<sequence length="179" mass="20522">MYFSNEFLYDFKPVYEGILAAKSVKPECAIVEVIDEEPDGAGMFEPAGTLDVLEQIGDELNALTIYTDRPAYFHEFAETMYEKTGLVSLIVSKKRLGLAKNKEKNSSILLLDFEWNSAFYEKQIALGKHYIPIHKRAWRTAENLDIAVPIGYNTVIVKRPKKKTGAPWQDRFEKAFYRS</sequence>
<proteinExistence type="predicted"/>
<dbReference type="OrthoDB" id="1771100at2"/>
<dbReference type="STRING" id="166486.ERS852572_02579"/>
<dbReference type="RefSeq" id="WP_055194977.1">
    <property type="nucleotide sequence ID" value="NZ_CABIYH010000019.1"/>
</dbReference>
<reference evidence="1 2" key="1">
    <citation type="submission" date="2015-09" db="EMBL/GenBank/DDBJ databases">
        <authorList>
            <consortium name="Pathogen Informatics"/>
        </authorList>
    </citation>
    <scope>NUCLEOTIDE SEQUENCE [LARGE SCALE GENOMIC DNA]</scope>
    <source>
        <strain evidence="1 2">2789STDY5834960</strain>
    </source>
</reference>
<dbReference type="AlphaFoldDB" id="A0A173V705"/>
<evidence type="ECO:0000313" key="2">
    <source>
        <dbReference type="Proteomes" id="UP000095350"/>
    </source>
</evidence>